<organism evidence="1 2">
    <name type="scientific">Thelephora ganbajun</name>
    <name type="common">Ganba fungus</name>
    <dbReference type="NCBI Taxonomy" id="370292"/>
    <lineage>
        <taxon>Eukaryota</taxon>
        <taxon>Fungi</taxon>
        <taxon>Dikarya</taxon>
        <taxon>Basidiomycota</taxon>
        <taxon>Agaricomycotina</taxon>
        <taxon>Agaricomycetes</taxon>
        <taxon>Thelephorales</taxon>
        <taxon>Thelephoraceae</taxon>
        <taxon>Thelephora</taxon>
    </lineage>
</organism>
<name>A0ACB6Z5W9_THEGA</name>
<evidence type="ECO:0000313" key="1">
    <source>
        <dbReference type="EMBL" id="KAF9645070.1"/>
    </source>
</evidence>
<accession>A0ACB6Z5W9</accession>
<keyword evidence="2" id="KW-1185">Reference proteome</keyword>
<reference evidence="1" key="1">
    <citation type="submission" date="2019-10" db="EMBL/GenBank/DDBJ databases">
        <authorList>
            <consortium name="DOE Joint Genome Institute"/>
            <person name="Kuo A."/>
            <person name="Miyauchi S."/>
            <person name="Kiss E."/>
            <person name="Drula E."/>
            <person name="Kohler A."/>
            <person name="Sanchez-Garcia M."/>
            <person name="Andreopoulos B."/>
            <person name="Barry K.W."/>
            <person name="Bonito G."/>
            <person name="Buee M."/>
            <person name="Carver A."/>
            <person name="Chen C."/>
            <person name="Cichocki N."/>
            <person name="Clum A."/>
            <person name="Culley D."/>
            <person name="Crous P.W."/>
            <person name="Fauchery L."/>
            <person name="Girlanda M."/>
            <person name="Hayes R."/>
            <person name="Keri Z."/>
            <person name="Labutti K."/>
            <person name="Lipzen A."/>
            <person name="Lombard V."/>
            <person name="Magnuson J."/>
            <person name="Maillard F."/>
            <person name="Morin E."/>
            <person name="Murat C."/>
            <person name="Nolan M."/>
            <person name="Ohm R."/>
            <person name="Pangilinan J."/>
            <person name="Pereira M."/>
            <person name="Perotto S."/>
            <person name="Peter M."/>
            <person name="Riley R."/>
            <person name="Sitrit Y."/>
            <person name="Stielow B."/>
            <person name="Szollosi G."/>
            <person name="Zifcakova L."/>
            <person name="Stursova M."/>
            <person name="Spatafora J.W."/>
            <person name="Tedersoo L."/>
            <person name="Vaario L.-M."/>
            <person name="Yamada A."/>
            <person name="Yan M."/>
            <person name="Wang P."/>
            <person name="Xu J."/>
            <person name="Bruns T."/>
            <person name="Baldrian P."/>
            <person name="Vilgalys R."/>
            <person name="Henrissat B."/>
            <person name="Grigoriev I.V."/>
            <person name="Hibbett D."/>
            <person name="Nagy L.G."/>
            <person name="Martin F.M."/>
        </authorList>
    </citation>
    <scope>NUCLEOTIDE SEQUENCE</scope>
    <source>
        <strain evidence="1">P2</strain>
    </source>
</reference>
<sequence>MISRSPMPYKLSASLALHSSDVRALASPTDDLILSASRDSTAILWKKPNPSAPFEQDRIFRSGSGYVNAVTFVPPTPDAPSGYAVTAGQDMVINVYRLDSPQEEPVYTLIGHEHNVCALHAASDGAIISGSWDSTAKVWKDFKLAYDLKGHAQSVLTVVAIDGEEFITGSADKTIRLWKQQKAVRTFAGHKDAVRGLALVTDIGFASCSNDSEIHVWTLEGDLVYSLSGHTSFIYGLSILPNGDIVSCGEDRSVRVWRDGDCIQTITHPAVSVWAVSSLPNGDIVSGCSDHVVRVFSVAEERWLPEADLKVYDEQVANQALPSQQIGDVKKSDLPGLEALNVPGRKPGETKMVKNGDAVEAHQWDATLTQWTKIGTVVDAVGSARKQLYQGKEWDYVFDVDVQEGAPPLKLPYNASENPWTAAQRFLQANELPMSYLDEVVRFIEKNAAGVSLGGGGSQYSDPYTGASRYQPGSGSVPNSNAGGDPFTGASRYQPAANTSVPSHTGGGDPSTGTPRYQPSPAPSGPAQGGYSDPFTGANRYQPTPPPGFTPAPSSPAPLTRNSSNIIPHKTPITFKQCNIPAMRAKLTELNSEVQKEISTSTLALHPEEVALFAQIFDYLAAVNGGGRSSGQTVPNEQHIEALINVLDRWPAIHRFPLIDLARLIVAFAPQSLHANAGLGDRFMDALLRASDWDEHWTPPMTKPKERNILLLLRTIANALQEGAKFENITWALKIFQLAEPLPNELFTSPQRIVGSTLLLNFSCLTLSSPPEPVLRSLVFGSTLMFIANHPSDAEAVYRALVALGNMLYAAKQFNTPLPVEEAAQVKSALEGFEKVSFALRPGQSTADLAADKRKIVSVAEEILATL</sequence>
<dbReference type="Proteomes" id="UP000886501">
    <property type="component" value="Unassembled WGS sequence"/>
</dbReference>
<evidence type="ECO:0000313" key="2">
    <source>
        <dbReference type="Proteomes" id="UP000886501"/>
    </source>
</evidence>
<gene>
    <name evidence="1" type="ORF">BDM02DRAFT_3149422</name>
</gene>
<proteinExistence type="predicted"/>
<reference evidence="1" key="2">
    <citation type="journal article" date="2020" name="Nat. Commun.">
        <title>Large-scale genome sequencing of mycorrhizal fungi provides insights into the early evolution of symbiotic traits.</title>
        <authorList>
            <person name="Miyauchi S."/>
            <person name="Kiss E."/>
            <person name="Kuo A."/>
            <person name="Drula E."/>
            <person name="Kohler A."/>
            <person name="Sanchez-Garcia M."/>
            <person name="Morin E."/>
            <person name="Andreopoulos B."/>
            <person name="Barry K.W."/>
            <person name="Bonito G."/>
            <person name="Buee M."/>
            <person name="Carver A."/>
            <person name="Chen C."/>
            <person name="Cichocki N."/>
            <person name="Clum A."/>
            <person name="Culley D."/>
            <person name="Crous P.W."/>
            <person name="Fauchery L."/>
            <person name="Girlanda M."/>
            <person name="Hayes R.D."/>
            <person name="Keri Z."/>
            <person name="LaButti K."/>
            <person name="Lipzen A."/>
            <person name="Lombard V."/>
            <person name="Magnuson J."/>
            <person name="Maillard F."/>
            <person name="Murat C."/>
            <person name="Nolan M."/>
            <person name="Ohm R.A."/>
            <person name="Pangilinan J."/>
            <person name="Pereira M.F."/>
            <person name="Perotto S."/>
            <person name="Peter M."/>
            <person name="Pfister S."/>
            <person name="Riley R."/>
            <person name="Sitrit Y."/>
            <person name="Stielow J.B."/>
            <person name="Szollosi G."/>
            <person name="Zifcakova L."/>
            <person name="Stursova M."/>
            <person name="Spatafora J.W."/>
            <person name="Tedersoo L."/>
            <person name="Vaario L.M."/>
            <person name="Yamada A."/>
            <person name="Yan M."/>
            <person name="Wang P."/>
            <person name="Xu J."/>
            <person name="Bruns T."/>
            <person name="Baldrian P."/>
            <person name="Vilgalys R."/>
            <person name="Dunand C."/>
            <person name="Henrissat B."/>
            <person name="Grigoriev I.V."/>
            <person name="Hibbett D."/>
            <person name="Nagy L.G."/>
            <person name="Martin F.M."/>
        </authorList>
    </citation>
    <scope>NUCLEOTIDE SEQUENCE</scope>
    <source>
        <strain evidence="1">P2</strain>
    </source>
</reference>
<protein>
    <submittedName>
        <fullName evidence="1">Phospholipase A-2-activating protein</fullName>
    </submittedName>
</protein>
<dbReference type="EMBL" id="MU118105">
    <property type="protein sequence ID" value="KAF9645070.1"/>
    <property type="molecule type" value="Genomic_DNA"/>
</dbReference>
<comment type="caution">
    <text evidence="1">The sequence shown here is derived from an EMBL/GenBank/DDBJ whole genome shotgun (WGS) entry which is preliminary data.</text>
</comment>